<accession>A0A3E0VPY7</accession>
<dbReference type="Gene3D" id="1.10.1070.20">
    <property type="match status" value="1"/>
</dbReference>
<proteinExistence type="inferred from homology"/>
<evidence type="ECO:0000256" key="2">
    <source>
        <dbReference type="ARBA" id="ARBA00022679"/>
    </source>
</evidence>
<keyword evidence="2" id="KW-0808">Transferase</keyword>
<dbReference type="Proteomes" id="UP000256709">
    <property type="component" value="Unassembled WGS sequence"/>
</dbReference>
<dbReference type="PANTHER" id="PTHR37419:SF1">
    <property type="entry name" value="SERINE_THREONINE-PROTEIN KINASE TOXIN HIPA"/>
    <property type="match status" value="1"/>
</dbReference>
<comment type="similarity">
    <text evidence="1">Belongs to the HipA Ser/Thr kinase family.</text>
</comment>
<gene>
    <name evidence="6" type="ORF">B7R21_13345</name>
</gene>
<dbReference type="InterPro" id="IPR017508">
    <property type="entry name" value="HipA_N1"/>
</dbReference>
<feature type="domain" description="HipA-like C-terminal" evidence="4">
    <location>
        <begin position="152"/>
        <end position="388"/>
    </location>
</feature>
<dbReference type="InterPro" id="IPR052028">
    <property type="entry name" value="HipA_Ser/Thr_kinase"/>
</dbReference>
<organism evidence="6 7">
    <name type="scientific">Subtercola boreus</name>
    <dbReference type="NCBI Taxonomy" id="120213"/>
    <lineage>
        <taxon>Bacteria</taxon>
        <taxon>Bacillati</taxon>
        <taxon>Actinomycetota</taxon>
        <taxon>Actinomycetes</taxon>
        <taxon>Micrococcales</taxon>
        <taxon>Microbacteriaceae</taxon>
        <taxon>Subtercola</taxon>
    </lineage>
</organism>
<name>A0A3E0VPY7_9MICO</name>
<sequence length="431" mass="46448">MTVLDLYLDGALCGSIEQAGGGNLLFHYDAGYRVRPHPTPLSLSMPLAAGVHKKRTVLPFLQGLLPDNDEALGAMARRFGVSARSPFALLEHVGSDVAGAVEIVGAGIDASDADQGGSRVRPVDRAEIGLMLSHVVSEYTDGVPYDDPAGRFSLAGAQPKIALHRFGDGSWGVPEDSTPTTHILKPAVGQIRRLDVVEQLTMHAAAYLGLDVAETELETIAGWDVFVTRRYDRAYRDGVWRRLHQEDLCQALAVTPAKKYQHRDGGPGLSEIAKLLRSLPFEADRRAAGQAFYRAFVFNVVAGCTDAHAKNYSLMLEGAFVRLAPLYDLATYAPYWNGVSPLNSAMSVGGEYRFDRIGGQNLAAAGRQFGVSPEDARDIVEATREGVVEGFEYAIAHLAAVGPEVMLAVDDLMRGLRRLPLVPAAGGLRAR</sequence>
<dbReference type="EMBL" id="NBXA01000025">
    <property type="protein sequence ID" value="RFA11433.1"/>
    <property type="molecule type" value="Genomic_DNA"/>
</dbReference>
<protein>
    <recommendedName>
        <fullName evidence="8">Phosphatidylinositol kinase</fullName>
    </recommendedName>
</protein>
<dbReference type="AlphaFoldDB" id="A0A3E0VPY7"/>
<evidence type="ECO:0008006" key="8">
    <source>
        <dbReference type="Google" id="ProtNLM"/>
    </source>
</evidence>
<dbReference type="Pfam" id="PF07804">
    <property type="entry name" value="HipA_C"/>
    <property type="match status" value="1"/>
</dbReference>
<dbReference type="RefSeq" id="WP_116283754.1">
    <property type="nucleotide sequence ID" value="NZ_NBXA01000025.1"/>
</dbReference>
<evidence type="ECO:0000256" key="1">
    <source>
        <dbReference type="ARBA" id="ARBA00010164"/>
    </source>
</evidence>
<feature type="domain" description="HipA N-terminal subdomain 1" evidence="5">
    <location>
        <begin position="4"/>
        <end position="103"/>
    </location>
</feature>
<dbReference type="Pfam" id="PF13657">
    <property type="entry name" value="Couple_hipA"/>
    <property type="match status" value="1"/>
</dbReference>
<evidence type="ECO:0000256" key="3">
    <source>
        <dbReference type="ARBA" id="ARBA00022777"/>
    </source>
</evidence>
<dbReference type="PANTHER" id="PTHR37419">
    <property type="entry name" value="SERINE/THREONINE-PROTEIN KINASE TOXIN HIPA"/>
    <property type="match status" value="1"/>
</dbReference>
<evidence type="ECO:0000313" key="7">
    <source>
        <dbReference type="Proteomes" id="UP000256709"/>
    </source>
</evidence>
<evidence type="ECO:0000259" key="4">
    <source>
        <dbReference type="Pfam" id="PF07804"/>
    </source>
</evidence>
<dbReference type="GO" id="GO:0004674">
    <property type="term" value="F:protein serine/threonine kinase activity"/>
    <property type="evidence" value="ECO:0007669"/>
    <property type="project" value="TreeGrafter"/>
</dbReference>
<comment type="caution">
    <text evidence="6">The sequence shown here is derived from an EMBL/GenBank/DDBJ whole genome shotgun (WGS) entry which is preliminary data.</text>
</comment>
<evidence type="ECO:0000313" key="6">
    <source>
        <dbReference type="EMBL" id="RFA11433.1"/>
    </source>
</evidence>
<reference evidence="6 7" key="1">
    <citation type="submission" date="2017-04" db="EMBL/GenBank/DDBJ databases">
        <title>Comparative genome analysis of Subtercola boreus.</title>
        <authorList>
            <person name="Cho Y.-J."/>
            <person name="Cho A."/>
            <person name="Kim O.-S."/>
            <person name="Lee J.-I."/>
        </authorList>
    </citation>
    <scope>NUCLEOTIDE SEQUENCE [LARGE SCALE GENOMIC DNA]</scope>
    <source>
        <strain evidence="6 7">P27444</strain>
    </source>
</reference>
<dbReference type="OrthoDB" id="3182374at2"/>
<evidence type="ECO:0000259" key="5">
    <source>
        <dbReference type="Pfam" id="PF13657"/>
    </source>
</evidence>
<dbReference type="InterPro" id="IPR012893">
    <property type="entry name" value="HipA-like_C"/>
</dbReference>
<dbReference type="NCBIfam" id="TIGR03071">
    <property type="entry name" value="couple_hipA"/>
    <property type="match status" value="1"/>
</dbReference>
<dbReference type="GO" id="GO:0005829">
    <property type="term" value="C:cytosol"/>
    <property type="evidence" value="ECO:0007669"/>
    <property type="project" value="TreeGrafter"/>
</dbReference>
<keyword evidence="3" id="KW-0418">Kinase</keyword>